<evidence type="ECO:0000259" key="3">
    <source>
        <dbReference type="Pfam" id="PF25575"/>
    </source>
</evidence>
<dbReference type="InterPro" id="IPR036770">
    <property type="entry name" value="Ankyrin_rpt-contain_sf"/>
</dbReference>
<dbReference type="InterPro" id="IPR011990">
    <property type="entry name" value="TPR-like_helical_dom_sf"/>
</dbReference>
<reference evidence="5" key="1">
    <citation type="journal article" date="2014" name="Science">
        <title>Ancient hybridizations among the ancestral genomes of bread wheat.</title>
        <authorList>
            <consortium name="International Wheat Genome Sequencing Consortium,"/>
            <person name="Marcussen T."/>
            <person name="Sandve S.R."/>
            <person name="Heier L."/>
            <person name="Spannagl M."/>
            <person name="Pfeifer M."/>
            <person name="Jakobsen K.S."/>
            <person name="Wulff B.B."/>
            <person name="Steuernagel B."/>
            <person name="Mayer K.F."/>
            <person name="Olsen O.A."/>
        </authorList>
    </citation>
    <scope>NUCLEOTIDE SEQUENCE [LARGE SCALE GENOMIC DNA]</scope>
    <source>
        <strain evidence="5">cv. AL8/78</strain>
    </source>
</reference>
<feature type="repeat" description="ANK" evidence="1">
    <location>
        <begin position="144"/>
        <end position="172"/>
    </location>
</feature>
<dbReference type="InterPro" id="IPR051616">
    <property type="entry name" value="Cul2-RING_E3_ligase_SR"/>
</dbReference>
<keyword evidence="1" id="KW-0040">ANK repeat</keyword>
<sequence length="407" mass="43896">SPHPKPYQLLLSIHAMAPPGSPAPFTVGGPVLNMIFQAASDGDLPLFKRLVTMLDMGRGRLKETVEALRVEDAGLLQGLGALHVAANRGRLEVCRYLVEELQVDVNAVDKGGRTPLFFAISCKGVGIAKYLLDHGANPNKSCHDGLSPLHEATASGDCETVKLLLAKGAYIDPVAFCGTPLHCAATQGHDGILKILLDHNADRNKEVNGKTPLIAAVDADSRNCMLLLIRAGADTKGALTYAAENLHSQKLVSTDFVNCIKEDAAANRVLPDDDEPVSKSKTRAAGFKKLANNSFKKKDYFSAAGSYSVAMMLDPDDATMYSNRSLCSLRMGDGDKALIDANECRKMRPDWPTACYRQGAALMLLKDYKGACEHFLDGLKLDPANTEIEDALRKAYDAMQDVSQHQG</sequence>
<dbReference type="InterPro" id="IPR019734">
    <property type="entry name" value="TPR_rpt"/>
</dbReference>
<dbReference type="PROSITE" id="PS50005">
    <property type="entry name" value="TPR"/>
    <property type="match status" value="1"/>
</dbReference>
<feature type="domain" description="Serine/threonine-protein kinase BSK1-like TPR repeats" evidence="3">
    <location>
        <begin position="285"/>
        <end position="358"/>
    </location>
</feature>
<dbReference type="AlphaFoldDB" id="A0A452Z8E9"/>
<dbReference type="PROSITE" id="PS50088">
    <property type="entry name" value="ANK_REPEAT"/>
    <property type="match status" value="3"/>
</dbReference>
<dbReference type="InterPro" id="IPR058209">
    <property type="entry name" value="TPR_BSK1_C"/>
</dbReference>
<dbReference type="SMART" id="SM00248">
    <property type="entry name" value="ANK"/>
    <property type="match status" value="5"/>
</dbReference>
<dbReference type="SUPFAM" id="SSF48452">
    <property type="entry name" value="TPR-like"/>
    <property type="match status" value="1"/>
</dbReference>
<dbReference type="PANTHER" id="PTHR46224:SF41">
    <property type="entry name" value="OS03G0621400 PROTEIN"/>
    <property type="match status" value="1"/>
</dbReference>
<accession>A0A452Z8E9</accession>
<dbReference type="SUPFAM" id="SSF48403">
    <property type="entry name" value="Ankyrin repeat"/>
    <property type="match status" value="1"/>
</dbReference>
<protein>
    <recommendedName>
        <fullName evidence="3">Serine/threonine-protein kinase BSK1-like TPR repeats domain-containing protein</fullName>
    </recommendedName>
</protein>
<dbReference type="Proteomes" id="UP000015105">
    <property type="component" value="Chromosome 1D"/>
</dbReference>
<reference evidence="4" key="4">
    <citation type="submission" date="2019-03" db="UniProtKB">
        <authorList>
            <consortium name="EnsemblPlants"/>
        </authorList>
    </citation>
    <scope>IDENTIFICATION</scope>
</reference>
<keyword evidence="5" id="KW-1185">Reference proteome</keyword>
<dbReference type="PANTHER" id="PTHR46224">
    <property type="entry name" value="ANKYRIN REPEAT FAMILY PROTEIN"/>
    <property type="match status" value="1"/>
</dbReference>
<evidence type="ECO:0000313" key="5">
    <source>
        <dbReference type="Proteomes" id="UP000015105"/>
    </source>
</evidence>
<dbReference type="Gramene" id="AET1Gv20671700.1">
    <property type="protein sequence ID" value="AET1Gv20671700.1"/>
    <property type="gene ID" value="AET1Gv20671700"/>
</dbReference>
<feature type="repeat" description="TPR" evidence="2">
    <location>
        <begin position="352"/>
        <end position="385"/>
    </location>
</feature>
<dbReference type="EnsemblPlants" id="AET1Gv20671700.1">
    <property type="protein sequence ID" value="AET1Gv20671700.1"/>
    <property type="gene ID" value="AET1Gv20671700"/>
</dbReference>
<evidence type="ECO:0000256" key="1">
    <source>
        <dbReference type="PROSITE-ProRule" id="PRU00023"/>
    </source>
</evidence>
<dbReference type="STRING" id="200361.A0A452Z8E9"/>
<reference evidence="4" key="5">
    <citation type="journal article" date="2021" name="G3 (Bethesda)">
        <title>Aegilops tauschii genome assembly Aet v5.0 features greater sequence contiguity and improved annotation.</title>
        <authorList>
            <person name="Wang L."/>
            <person name="Zhu T."/>
            <person name="Rodriguez J.C."/>
            <person name="Deal K.R."/>
            <person name="Dubcovsky J."/>
            <person name="McGuire P.E."/>
            <person name="Lux T."/>
            <person name="Spannagl M."/>
            <person name="Mayer K.F.X."/>
            <person name="Baldrich P."/>
            <person name="Meyers B.C."/>
            <person name="Huo N."/>
            <person name="Gu Y.Q."/>
            <person name="Zhou H."/>
            <person name="Devos K.M."/>
            <person name="Bennetzen J.L."/>
            <person name="Unver T."/>
            <person name="Budak H."/>
            <person name="Gulick P.J."/>
            <person name="Galiba G."/>
            <person name="Kalapos B."/>
            <person name="Nelson D.R."/>
            <person name="Li P."/>
            <person name="You F.M."/>
            <person name="Luo M.C."/>
            <person name="Dvorak J."/>
        </authorList>
    </citation>
    <scope>NUCLEOTIDE SEQUENCE [LARGE SCALE GENOMIC DNA]</scope>
    <source>
        <strain evidence="4">cv. AL8/78</strain>
    </source>
</reference>
<evidence type="ECO:0000256" key="2">
    <source>
        <dbReference type="PROSITE-ProRule" id="PRU00339"/>
    </source>
</evidence>
<evidence type="ECO:0000313" key="4">
    <source>
        <dbReference type="EnsemblPlants" id="AET1Gv20671700.1"/>
    </source>
</evidence>
<keyword evidence="2" id="KW-0802">TPR repeat</keyword>
<name>A0A452Z8E9_AEGTS</name>
<dbReference type="SMART" id="SM00028">
    <property type="entry name" value="TPR"/>
    <property type="match status" value="3"/>
</dbReference>
<dbReference type="Pfam" id="PF25575">
    <property type="entry name" value="TPR_BSK1_C"/>
    <property type="match status" value="1"/>
</dbReference>
<reference evidence="5" key="2">
    <citation type="journal article" date="2017" name="Nat. Plants">
        <title>The Aegilops tauschii genome reveals multiple impacts of transposons.</title>
        <authorList>
            <person name="Zhao G."/>
            <person name="Zou C."/>
            <person name="Li K."/>
            <person name="Wang K."/>
            <person name="Li T."/>
            <person name="Gao L."/>
            <person name="Zhang X."/>
            <person name="Wang H."/>
            <person name="Yang Z."/>
            <person name="Liu X."/>
            <person name="Jiang W."/>
            <person name="Mao L."/>
            <person name="Kong X."/>
            <person name="Jiao Y."/>
            <person name="Jia J."/>
        </authorList>
    </citation>
    <scope>NUCLEOTIDE SEQUENCE [LARGE SCALE GENOMIC DNA]</scope>
    <source>
        <strain evidence="5">cv. AL8/78</strain>
    </source>
</reference>
<dbReference type="Pfam" id="PF12796">
    <property type="entry name" value="Ank_2"/>
    <property type="match status" value="2"/>
</dbReference>
<feature type="repeat" description="ANK" evidence="1">
    <location>
        <begin position="179"/>
        <end position="208"/>
    </location>
</feature>
<dbReference type="PROSITE" id="PS50297">
    <property type="entry name" value="ANK_REP_REGION"/>
    <property type="match status" value="3"/>
</dbReference>
<organism evidence="4 5">
    <name type="scientific">Aegilops tauschii subsp. strangulata</name>
    <name type="common">Goatgrass</name>
    <dbReference type="NCBI Taxonomy" id="200361"/>
    <lineage>
        <taxon>Eukaryota</taxon>
        <taxon>Viridiplantae</taxon>
        <taxon>Streptophyta</taxon>
        <taxon>Embryophyta</taxon>
        <taxon>Tracheophyta</taxon>
        <taxon>Spermatophyta</taxon>
        <taxon>Magnoliopsida</taxon>
        <taxon>Liliopsida</taxon>
        <taxon>Poales</taxon>
        <taxon>Poaceae</taxon>
        <taxon>BOP clade</taxon>
        <taxon>Pooideae</taxon>
        <taxon>Triticodae</taxon>
        <taxon>Triticeae</taxon>
        <taxon>Triticinae</taxon>
        <taxon>Aegilops</taxon>
    </lineage>
</organism>
<dbReference type="Gene3D" id="1.25.40.20">
    <property type="entry name" value="Ankyrin repeat-containing domain"/>
    <property type="match status" value="1"/>
</dbReference>
<proteinExistence type="predicted"/>
<dbReference type="PRINTS" id="PR01415">
    <property type="entry name" value="ANKYRIN"/>
</dbReference>
<feature type="repeat" description="ANK" evidence="1">
    <location>
        <begin position="111"/>
        <end position="143"/>
    </location>
</feature>
<dbReference type="InterPro" id="IPR002110">
    <property type="entry name" value="Ankyrin_rpt"/>
</dbReference>
<dbReference type="Gene3D" id="1.25.40.10">
    <property type="entry name" value="Tetratricopeptide repeat domain"/>
    <property type="match status" value="1"/>
</dbReference>
<reference evidence="4" key="3">
    <citation type="journal article" date="2017" name="Nature">
        <title>Genome sequence of the progenitor of the wheat D genome Aegilops tauschii.</title>
        <authorList>
            <person name="Luo M.C."/>
            <person name="Gu Y.Q."/>
            <person name="Puiu D."/>
            <person name="Wang H."/>
            <person name="Twardziok S.O."/>
            <person name="Deal K.R."/>
            <person name="Huo N."/>
            <person name="Zhu T."/>
            <person name="Wang L."/>
            <person name="Wang Y."/>
            <person name="McGuire P.E."/>
            <person name="Liu S."/>
            <person name="Long H."/>
            <person name="Ramasamy R.K."/>
            <person name="Rodriguez J.C."/>
            <person name="Van S.L."/>
            <person name="Yuan L."/>
            <person name="Wang Z."/>
            <person name="Xia Z."/>
            <person name="Xiao L."/>
            <person name="Anderson O.D."/>
            <person name="Ouyang S."/>
            <person name="Liang Y."/>
            <person name="Zimin A.V."/>
            <person name="Pertea G."/>
            <person name="Qi P."/>
            <person name="Bennetzen J.L."/>
            <person name="Dai X."/>
            <person name="Dawson M.W."/>
            <person name="Muller H.G."/>
            <person name="Kugler K."/>
            <person name="Rivarola-Duarte L."/>
            <person name="Spannagl M."/>
            <person name="Mayer K.F.X."/>
            <person name="Lu F.H."/>
            <person name="Bevan M.W."/>
            <person name="Leroy P."/>
            <person name="Li P."/>
            <person name="You F.M."/>
            <person name="Sun Q."/>
            <person name="Liu Z."/>
            <person name="Lyons E."/>
            <person name="Wicker T."/>
            <person name="Salzberg S.L."/>
            <person name="Devos K.M."/>
            <person name="Dvorak J."/>
        </authorList>
    </citation>
    <scope>NUCLEOTIDE SEQUENCE [LARGE SCALE GENOMIC DNA]</scope>
    <source>
        <strain evidence="4">cv. AL8/78</strain>
    </source>
</reference>